<evidence type="ECO:0000313" key="4">
    <source>
        <dbReference type="Proteomes" id="UP000197418"/>
    </source>
</evidence>
<proteinExistence type="predicted"/>
<dbReference type="EMBL" id="CP015102">
    <property type="protein sequence ID" value="ASJ06819.1"/>
    <property type="molecule type" value="Genomic_DNA"/>
</dbReference>
<dbReference type="RefSeq" id="WP_088854070.1">
    <property type="nucleotide sequence ID" value="NZ_CP015102.1"/>
</dbReference>
<evidence type="ECO:0008006" key="5">
    <source>
        <dbReference type="Google" id="ProtNLM"/>
    </source>
</evidence>
<name>A0A218P7S1_9EURY</name>
<accession>A0A218P7S1</accession>
<dbReference type="KEGG" id="tpaf:A3L08_05545"/>
<evidence type="ECO:0000256" key="2">
    <source>
        <dbReference type="SAM" id="Phobius"/>
    </source>
</evidence>
<feature type="transmembrane region" description="Helical" evidence="2">
    <location>
        <begin position="426"/>
        <end position="445"/>
    </location>
</feature>
<sequence>MRPRSNLLLLVALVLLFLPAVKASDSALFSIAPLNNNFTALPGDTVVVPFRLVNLGSEILENVTVYITGPAGDFLYQNTLISGPIPPGGDYNGTLTIKVLNTALGRYKLFLVARHNSTYSQAPVFVNVKRITDYSLGVDCKERYLIGKPVEVKLRITSKSNGILSGSVGYYIIGPSGTVLNRTTVTFVKPGQSWTQRLLLHDLPLGNYEVHLWANFSGVYKETWGTFQVYRRHLEYKVGFRDGEISVFVYNKTGSGVSDIPVTIGNTTLTTGDDGRLSVPVSEPGTYIVTLDLDGKIVRVPVEVKGLRISYEQNKTRLIVEVRDSNGFPVPNVTVKAVGALDRDYSVTNSSGRAVIDLRKTGYGIIILSAENSNYLGASATAKTFQPPTPTPTETNTTPSNSSPTTMPPITTTMVLTKPPKNYGPLPLILILSGILLAGTSYVAFFRPIVQEETIDRYYFVKVRAPKLKGLDSFSFEKRTNALEVRATKGKAKIEDGRVLWEIEHLEPGEEAYLQVLLG</sequence>
<dbReference type="OrthoDB" id="86225at2157"/>
<feature type="compositionally biased region" description="Low complexity" evidence="1">
    <location>
        <begin position="392"/>
        <end position="409"/>
    </location>
</feature>
<gene>
    <name evidence="3" type="ORF">A3L08_05545</name>
</gene>
<feature type="region of interest" description="Disordered" evidence="1">
    <location>
        <begin position="383"/>
        <end position="409"/>
    </location>
</feature>
<keyword evidence="4" id="KW-1185">Reference proteome</keyword>
<keyword evidence="2" id="KW-1133">Transmembrane helix</keyword>
<evidence type="ECO:0000313" key="3">
    <source>
        <dbReference type="EMBL" id="ASJ06819.1"/>
    </source>
</evidence>
<organism evidence="3 4">
    <name type="scientific">Thermococcus pacificus</name>
    <dbReference type="NCBI Taxonomy" id="71998"/>
    <lineage>
        <taxon>Archaea</taxon>
        <taxon>Methanobacteriati</taxon>
        <taxon>Methanobacteriota</taxon>
        <taxon>Thermococci</taxon>
        <taxon>Thermococcales</taxon>
        <taxon>Thermococcaceae</taxon>
        <taxon>Thermococcus</taxon>
    </lineage>
</organism>
<evidence type="ECO:0000256" key="1">
    <source>
        <dbReference type="SAM" id="MobiDB-lite"/>
    </source>
</evidence>
<dbReference type="GeneID" id="33315713"/>
<reference evidence="3 4" key="1">
    <citation type="submission" date="2016-04" db="EMBL/GenBank/DDBJ databases">
        <title>Complete genome sequence of Thermococcus pacificus type strain P4.</title>
        <authorList>
            <person name="Oger P.M."/>
        </authorList>
    </citation>
    <scope>NUCLEOTIDE SEQUENCE [LARGE SCALE GENOMIC DNA]</scope>
    <source>
        <strain evidence="3 4">P-4</strain>
    </source>
</reference>
<dbReference type="Proteomes" id="UP000197418">
    <property type="component" value="Chromosome"/>
</dbReference>
<keyword evidence="2" id="KW-0812">Transmembrane</keyword>
<keyword evidence="2" id="KW-0472">Membrane</keyword>
<protein>
    <recommendedName>
        <fullName evidence="5">CARDB domain-containing protein</fullName>
    </recommendedName>
</protein>
<dbReference type="AlphaFoldDB" id="A0A218P7S1"/>